<accession>A0A1D7SIM5</accession>
<evidence type="ECO:0000313" key="8">
    <source>
        <dbReference type="EMBL" id="AOO14908.1"/>
    </source>
</evidence>
<dbReference type="Proteomes" id="UP000225808">
    <property type="component" value="Segment"/>
</dbReference>
<evidence type="ECO:0000313" key="5">
    <source>
        <dbReference type="EMBL" id="AOO14256.1"/>
    </source>
</evidence>
<evidence type="ECO:0000313" key="1">
    <source>
        <dbReference type="EMBL" id="AOO13176.1"/>
    </source>
</evidence>
<evidence type="ECO:0000313" key="6">
    <source>
        <dbReference type="EMBL" id="AOO14476.1"/>
    </source>
</evidence>
<dbReference type="EMBL" id="KX349302">
    <property type="protein sequence ID" value="AOO14040.1"/>
    <property type="molecule type" value="Genomic_DNA"/>
</dbReference>
<dbReference type="Proteomes" id="UP000225271">
    <property type="component" value="Segment"/>
</dbReference>
<evidence type="ECO:0000313" key="7">
    <source>
        <dbReference type="EMBL" id="AOO14692.1"/>
    </source>
</evidence>
<gene>
    <name evidence="1" type="ORF">LIS021110_062</name>
    <name evidence="2" type="ORF">LIS110610_062</name>
    <name evidence="3" type="ORF">Np450711_062</name>
    <name evidence="4" type="ORF">RW030110_062</name>
    <name evidence="5" type="ORF">Sn110110_062</name>
    <name evidence="6" type="ORF">Sn180910_062</name>
    <name evidence="7" type="ORF">Sn230910_062</name>
    <name evidence="8" type="ORF">W1230910_062</name>
</gene>
<dbReference type="Proteomes" id="UP000226173">
    <property type="component" value="Segment"/>
</dbReference>
<evidence type="ECO:0000313" key="3">
    <source>
        <dbReference type="EMBL" id="AOO13824.1"/>
    </source>
</evidence>
<dbReference type="EMBL" id="KX349305">
    <property type="protein sequence ID" value="AOO14692.1"/>
    <property type="molecule type" value="Genomic_DNA"/>
</dbReference>
<dbReference type="EMBL" id="KX349301">
    <property type="protein sequence ID" value="AOO13824.1"/>
    <property type="molecule type" value="Genomic_DNA"/>
</dbReference>
<evidence type="ECO:0000313" key="11">
    <source>
        <dbReference type="Proteomes" id="UP000226173"/>
    </source>
</evidence>
<dbReference type="EMBL" id="KX349299">
    <property type="protein sequence ID" value="AOO13392.1"/>
    <property type="molecule type" value="Genomic_DNA"/>
</dbReference>
<dbReference type="Proteomes" id="UP000224953">
    <property type="component" value="Genome"/>
</dbReference>
<organism evidence="2 11">
    <name type="scientific">Cyanophage S-RIM14</name>
    <dbReference type="NCBI Taxonomy" id="1278423"/>
    <lineage>
        <taxon>Viruses</taxon>
        <taxon>Duplodnaviria</taxon>
        <taxon>Heunggongvirae</taxon>
        <taxon>Uroviricota</taxon>
        <taxon>Caudoviricetes</taxon>
        <taxon>Pantevenvirales</taxon>
        <taxon>Kyanoviridae</taxon>
        <taxon>Ahtivirus</taxon>
        <taxon>Ahtivirus sagseatwo</taxon>
    </lineage>
</organism>
<reference evidence="9 10" key="1">
    <citation type="journal article" date="2016" name="Environ. Microbiol.">
        <title>Genomic diversification of marine cyanophages into stable ecotypes.</title>
        <authorList>
            <person name="Marston M.F."/>
            <person name="Martiny J.B."/>
        </authorList>
    </citation>
    <scope>NUCLEOTIDE SEQUENCE [LARGE SCALE GENOMIC DNA]</scope>
    <source>
        <strain evidence="1">LIS_02_1110</strain>
        <strain evidence="2">LIS_22_0610</strain>
        <strain evidence="3">Np_45_0711</strain>
        <strain evidence="4">RW_03_0110</strain>
        <strain evidence="5">Sn_11_0110</strain>
        <strain evidence="6">Sn_18_0910</strain>
        <strain evidence="7">Sn_23_0910</strain>
        <strain evidence="8">W1_23_0910</strain>
    </source>
</reference>
<evidence type="ECO:0000313" key="10">
    <source>
        <dbReference type="Proteomes" id="UP000223576"/>
    </source>
</evidence>
<proteinExistence type="predicted"/>
<name>A0A1D7SIM5_9CAUD</name>
<dbReference type="Proteomes" id="UP000224257">
    <property type="component" value="Segment"/>
</dbReference>
<sequence>MTYTKEQIINALVHEWDYLCHDDPDPDDDTPEEYRLKLECYSMEDLIDETSTGEGYTLDEFMDNHG</sequence>
<dbReference type="EMBL" id="KX349304">
    <property type="protein sequence ID" value="AOO14476.1"/>
    <property type="molecule type" value="Genomic_DNA"/>
</dbReference>
<evidence type="ECO:0000313" key="4">
    <source>
        <dbReference type="EMBL" id="AOO14040.1"/>
    </source>
</evidence>
<dbReference type="Proteomes" id="UP000223711">
    <property type="component" value="Segment"/>
</dbReference>
<dbReference type="EMBL" id="KX349303">
    <property type="protein sequence ID" value="AOO14256.1"/>
    <property type="molecule type" value="Genomic_DNA"/>
</dbReference>
<evidence type="ECO:0000313" key="9">
    <source>
        <dbReference type="Proteomes" id="UP000223288"/>
    </source>
</evidence>
<dbReference type="EMBL" id="KX349298">
    <property type="protein sequence ID" value="AOO13176.1"/>
    <property type="molecule type" value="Genomic_DNA"/>
</dbReference>
<protein>
    <submittedName>
        <fullName evidence="2">Uncharacterized protein</fullName>
    </submittedName>
</protein>
<dbReference type="EMBL" id="KX349306">
    <property type="protein sequence ID" value="AOO14908.1"/>
    <property type="molecule type" value="Genomic_DNA"/>
</dbReference>
<dbReference type="Proteomes" id="UP000223288">
    <property type="component" value="Segment"/>
</dbReference>
<evidence type="ECO:0000313" key="2">
    <source>
        <dbReference type="EMBL" id="AOO13392.1"/>
    </source>
</evidence>
<dbReference type="Proteomes" id="UP000223576">
    <property type="component" value="Segment"/>
</dbReference>